<dbReference type="Proteomes" id="UP001634393">
    <property type="component" value="Unassembled WGS sequence"/>
</dbReference>
<evidence type="ECO:0000313" key="1">
    <source>
        <dbReference type="EMBL" id="KAL3813165.1"/>
    </source>
</evidence>
<proteinExistence type="predicted"/>
<gene>
    <name evidence="1" type="ORF">ACJIZ3_014433</name>
</gene>
<keyword evidence="2" id="KW-1185">Reference proteome</keyword>
<dbReference type="AlphaFoldDB" id="A0ABD3RUH2"/>
<name>A0ABD3RUH2_9LAMI</name>
<accession>A0ABD3RUH2</accession>
<evidence type="ECO:0000313" key="2">
    <source>
        <dbReference type="Proteomes" id="UP001634393"/>
    </source>
</evidence>
<comment type="caution">
    <text evidence="1">The sequence shown here is derived from an EMBL/GenBank/DDBJ whole genome shotgun (WGS) entry which is preliminary data.</text>
</comment>
<reference evidence="1 2" key="1">
    <citation type="submission" date="2024-12" db="EMBL/GenBank/DDBJ databases">
        <title>The unique morphological basis and parallel evolutionary history of personate flowers in Penstemon.</title>
        <authorList>
            <person name="Depatie T.H."/>
            <person name="Wessinger C.A."/>
        </authorList>
    </citation>
    <scope>NUCLEOTIDE SEQUENCE [LARGE SCALE GENOMIC DNA]</scope>
    <source>
        <strain evidence="1">WTNN_2</strain>
        <tissue evidence="1">Leaf</tissue>
    </source>
</reference>
<dbReference type="EMBL" id="JBJXBP010000008">
    <property type="protein sequence ID" value="KAL3813165.1"/>
    <property type="molecule type" value="Genomic_DNA"/>
</dbReference>
<organism evidence="1 2">
    <name type="scientific">Penstemon smallii</name>
    <dbReference type="NCBI Taxonomy" id="265156"/>
    <lineage>
        <taxon>Eukaryota</taxon>
        <taxon>Viridiplantae</taxon>
        <taxon>Streptophyta</taxon>
        <taxon>Embryophyta</taxon>
        <taxon>Tracheophyta</taxon>
        <taxon>Spermatophyta</taxon>
        <taxon>Magnoliopsida</taxon>
        <taxon>eudicotyledons</taxon>
        <taxon>Gunneridae</taxon>
        <taxon>Pentapetalae</taxon>
        <taxon>asterids</taxon>
        <taxon>lamiids</taxon>
        <taxon>Lamiales</taxon>
        <taxon>Plantaginaceae</taxon>
        <taxon>Cheloneae</taxon>
        <taxon>Penstemon</taxon>
    </lineage>
</organism>
<sequence length="299" mass="34515">MVFYYSLWKITLKEYAIYSKENRVNCASEGIRKGLVWFAALREPKVLPGCFKWKPSHELLLLSVLVEMNISSGYLQVTTNESYLTFINFCLNLFFISKVKILSAAWLQKSTSEVLKLSNHVGILTHIRFSSFISLTGGQYIMSFRPKKILCNIHRCLLFLSVGYRFCFCMAKEEDTTSDRRIRFWLIQRLRLSAGIISVEDGKILFSEKAVLEFTFVMVVLFSEAWSTGIVEIISVCEKMEGAVIQKILSLFCLKMEGVDSRIQFSEVYCNDKVAFCMKFYLLLGCKNRRRREDLSALA</sequence>
<protein>
    <submittedName>
        <fullName evidence="1">Uncharacterized protein</fullName>
    </submittedName>
</protein>